<dbReference type="InterPro" id="IPR024072">
    <property type="entry name" value="DHFR-like_dom_sf"/>
</dbReference>
<dbReference type="GO" id="GO:0046452">
    <property type="term" value="P:dihydrofolate metabolic process"/>
    <property type="evidence" value="ECO:0007669"/>
    <property type="project" value="TreeGrafter"/>
</dbReference>
<gene>
    <name evidence="10" type="primary">dfrA</name>
    <name evidence="10" type="ORF">SKUN_001361</name>
</gene>
<evidence type="ECO:0000256" key="8">
    <source>
        <dbReference type="RuleBase" id="RU004474"/>
    </source>
</evidence>
<dbReference type="OrthoDB" id="9804315at2"/>
<protein>
    <recommendedName>
        <fullName evidence="3 7">Dihydrofolate reductase</fullName>
        <ecNumber evidence="3 7">1.5.1.3</ecNumber>
    </recommendedName>
</protein>
<reference evidence="10 11" key="1">
    <citation type="journal article" date="2015" name="Genome Announc.">
        <title>Complete Genome Sequence of Spiroplasma kunkelii Strain CR2-3x, Causal Agent of Corn Stunt Disease in Zea mays L.</title>
        <authorList>
            <person name="Davis R.E."/>
            <person name="Shao J."/>
            <person name="Dally E.L."/>
            <person name="Zhao Y."/>
            <person name="Gasparich G.E."/>
            <person name="Gaynor B.J."/>
            <person name="Athey J.C."/>
            <person name="Harrison N.A."/>
            <person name="Donofrio N."/>
        </authorList>
    </citation>
    <scope>NUCLEOTIDE SEQUENCE [LARGE SCALE GENOMIC DNA]</scope>
    <source>
        <strain evidence="10 11">CR2-3x</strain>
    </source>
</reference>
<dbReference type="PANTHER" id="PTHR48069">
    <property type="entry name" value="DIHYDROFOLATE REDUCTASE"/>
    <property type="match status" value="1"/>
</dbReference>
<comment type="pathway">
    <text evidence="1 7">Cofactor biosynthesis; tetrahydrofolate biosynthesis; 5,6,7,8-tetrahydrofolate from 7,8-dihydrofolate: step 1/1.</text>
</comment>
<evidence type="ECO:0000256" key="1">
    <source>
        <dbReference type="ARBA" id="ARBA00004903"/>
    </source>
</evidence>
<evidence type="ECO:0000256" key="2">
    <source>
        <dbReference type="ARBA" id="ARBA00009539"/>
    </source>
</evidence>
<dbReference type="InterPro" id="IPR001796">
    <property type="entry name" value="DHFR_dom"/>
</dbReference>
<dbReference type="GO" id="GO:0006730">
    <property type="term" value="P:one-carbon metabolic process"/>
    <property type="evidence" value="ECO:0007669"/>
    <property type="project" value="UniProtKB-KW"/>
</dbReference>
<dbReference type="GO" id="GO:0004146">
    <property type="term" value="F:dihydrofolate reductase activity"/>
    <property type="evidence" value="ECO:0007669"/>
    <property type="project" value="UniProtKB-EC"/>
</dbReference>
<name>A0A0K2JIG6_SPIKU</name>
<dbReference type="STRING" id="273035.SKUN_001361"/>
<keyword evidence="6 7" id="KW-0560">Oxidoreductase</keyword>
<dbReference type="Proteomes" id="UP000062963">
    <property type="component" value="Chromosome"/>
</dbReference>
<dbReference type="GO" id="GO:0046655">
    <property type="term" value="P:folic acid metabolic process"/>
    <property type="evidence" value="ECO:0007669"/>
    <property type="project" value="TreeGrafter"/>
</dbReference>
<dbReference type="PRINTS" id="PR00070">
    <property type="entry name" value="DHFR"/>
</dbReference>
<dbReference type="Gene3D" id="3.40.430.10">
    <property type="entry name" value="Dihydrofolate Reductase, subunit A"/>
    <property type="match status" value="1"/>
</dbReference>
<dbReference type="PROSITE" id="PS51330">
    <property type="entry name" value="DHFR_2"/>
    <property type="match status" value="1"/>
</dbReference>
<dbReference type="SUPFAM" id="SSF53597">
    <property type="entry name" value="Dihydrofolate reductase-like"/>
    <property type="match status" value="1"/>
</dbReference>
<dbReference type="InterPro" id="IPR017925">
    <property type="entry name" value="DHFR_CS"/>
</dbReference>
<dbReference type="PATRIC" id="fig|273035.7.peg.1673"/>
<dbReference type="UniPathway" id="UPA00077">
    <property type="reaction ID" value="UER00158"/>
</dbReference>
<proteinExistence type="inferred from homology"/>
<dbReference type="EC" id="1.5.1.3" evidence="3 7"/>
<keyword evidence="4 7" id="KW-0554">One-carbon metabolism</keyword>
<evidence type="ECO:0000256" key="5">
    <source>
        <dbReference type="ARBA" id="ARBA00022857"/>
    </source>
</evidence>
<dbReference type="PIRSF" id="PIRSF000194">
    <property type="entry name" value="DHFR"/>
    <property type="match status" value="1"/>
</dbReference>
<accession>A0A0K2JIG6</accession>
<keyword evidence="11" id="KW-1185">Reference proteome</keyword>
<dbReference type="GO" id="GO:0046654">
    <property type="term" value="P:tetrahydrofolate biosynthetic process"/>
    <property type="evidence" value="ECO:0007669"/>
    <property type="project" value="UniProtKB-UniPathway"/>
</dbReference>
<comment type="similarity">
    <text evidence="2 7 8">Belongs to the dihydrofolate reductase family.</text>
</comment>
<dbReference type="CDD" id="cd00209">
    <property type="entry name" value="DHFR"/>
    <property type="match status" value="1"/>
</dbReference>
<keyword evidence="5 7" id="KW-0521">NADP</keyword>
<dbReference type="GO" id="GO:0050661">
    <property type="term" value="F:NADP binding"/>
    <property type="evidence" value="ECO:0007669"/>
    <property type="project" value="InterPro"/>
</dbReference>
<dbReference type="AlphaFoldDB" id="A0A0K2JIG6"/>
<evidence type="ECO:0000256" key="7">
    <source>
        <dbReference type="PIRNR" id="PIRNR000194"/>
    </source>
</evidence>
<dbReference type="KEGG" id="skn:SKUN_001361"/>
<dbReference type="InterPro" id="IPR012259">
    <property type="entry name" value="DHFR"/>
</dbReference>
<dbReference type="RefSeq" id="WP_053391301.1">
    <property type="nucleotide sequence ID" value="NZ_CP010899.1"/>
</dbReference>
<evidence type="ECO:0000256" key="6">
    <source>
        <dbReference type="ARBA" id="ARBA00023002"/>
    </source>
</evidence>
<dbReference type="PROSITE" id="PS00075">
    <property type="entry name" value="DHFR_1"/>
    <property type="match status" value="1"/>
</dbReference>
<dbReference type="PANTHER" id="PTHR48069:SF3">
    <property type="entry name" value="DIHYDROFOLATE REDUCTASE"/>
    <property type="match status" value="1"/>
</dbReference>
<comment type="catalytic activity">
    <reaction evidence="7">
        <text>(6S)-5,6,7,8-tetrahydrofolate + NADP(+) = 7,8-dihydrofolate + NADPH + H(+)</text>
        <dbReference type="Rhea" id="RHEA:15009"/>
        <dbReference type="ChEBI" id="CHEBI:15378"/>
        <dbReference type="ChEBI" id="CHEBI:57451"/>
        <dbReference type="ChEBI" id="CHEBI:57453"/>
        <dbReference type="ChEBI" id="CHEBI:57783"/>
        <dbReference type="ChEBI" id="CHEBI:58349"/>
        <dbReference type="EC" id="1.5.1.3"/>
    </reaction>
</comment>
<comment type="function">
    <text evidence="7">Key enzyme in folate metabolism. Catalyzes an essential reaction for de novo glycine and purine synthesis, and for DNA precursor synthesis.</text>
</comment>
<dbReference type="Pfam" id="PF00186">
    <property type="entry name" value="DHFR_1"/>
    <property type="match status" value="1"/>
</dbReference>
<dbReference type="EMBL" id="CP010899">
    <property type="protein sequence ID" value="ALA98228.1"/>
    <property type="molecule type" value="Genomic_DNA"/>
</dbReference>
<sequence>MIKLLWAMDENNLIGQNNQLPWHLREELQHFKETTLGQTILFGRLTYEGIRRRLSKRKTLVLTRQLDYQINHPDVEVVTDLTAIINFYHQNPKENIYICGGKKIYEATLPYADELIISYIKGKYQGDTYFPSFDLNKFTLIKSNEYQQFVIKYYKRKEQS</sequence>
<organism evidence="10 11">
    <name type="scientific">Spiroplasma kunkelii CR2-3x</name>
    <dbReference type="NCBI Taxonomy" id="273035"/>
    <lineage>
        <taxon>Bacteria</taxon>
        <taxon>Bacillati</taxon>
        <taxon>Mycoplasmatota</taxon>
        <taxon>Mollicutes</taxon>
        <taxon>Entomoplasmatales</taxon>
        <taxon>Spiroplasmataceae</taxon>
        <taxon>Spiroplasma</taxon>
    </lineage>
</organism>
<evidence type="ECO:0000256" key="4">
    <source>
        <dbReference type="ARBA" id="ARBA00022563"/>
    </source>
</evidence>
<evidence type="ECO:0000259" key="9">
    <source>
        <dbReference type="PROSITE" id="PS51330"/>
    </source>
</evidence>
<dbReference type="GO" id="GO:0005829">
    <property type="term" value="C:cytosol"/>
    <property type="evidence" value="ECO:0007669"/>
    <property type="project" value="TreeGrafter"/>
</dbReference>
<evidence type="ECO:0000256" key="3">
    <source>
        <dbReference type="ARBA" id="ARBA00012856"/>
    </source>
</evidence>
<feature type="domain" description="DHFR" evidence="9">
    <location>
        <begin position="1"/>
        <end position="160"/>
    </location>
</feature>
<evidence type="ECO:0000313" key="11">
    <source>
        <dbReference type="Proteomes" id="UP000062963"/>
    </source>
</evidence>
<evidence type="ECO:0000313" key="10">
    <source>
        <dbReference type="EMBL" id="ALA98228.1"/>
    </source>
</evidence>